<evidence type="ECO:0000313" key="2">
    <source>
        <dbReference type="EMBL" id="MDR9894361.1"/>
    </source>
</evidence>
<dbReference type="SMART" id="SM00382">
    <property type="entry name" value="AAA"/>
    <property type="match status" value="1"/>
</dbReference>
<protein>
    <submittedName>
        <fullName evidence="2">AAA family ATPase</fullName>
    </submittedName>
</protein>
<keyword evidence="3" id="KW-1185">Reference proteome</keyword>
<feature type="domain" description="AAA+ ATPase" evidence="1">
    <location>
        <begin position="86"/>
        <end position="281"/>
    </location>
</feature>
<evidence type="ECO:0000259" key="1">
    <source>
        <dbReference type="SMART" id="SM00382"/>
    </source>
</evidence>
<organism evidence="2 3">
    <name type="scientific">Aetokthonos hydrillicola Thurmond2011</name>
    <dbReference type="NCBI Taxonomy" id="2712845"/>
    <lineage>
        <taxon>Bacteria</taxon>
        <taxon>Bacillati</taxon>
        <taxon>Cyanobacteriota</taxon>
        <taxon>Cyanophyceae</taxon>
        <taxon>Nostocales</taxon>
        <taxon>Hapalosiphonaceae</taxon>
        <taxon>Aetokthonos</taxon>
    </lineage>
</organism>
<dbReference type="AlphaFoldDB" id="A0AAP5I430"/>
<comment type="caution">
    <text evidence="2">The sequence shown here is derived from an EMBL/GenBank/DDBJ whole genome shotgun (WGS) entry which is preliminary data.</text>
</comment>
<dbReference type="GO" id="GO:0016887">
    <property type="term" value="F:ATP hydrolysis activity"/>
    <property type="evidence" value="ECO:0007669"/>
    <property type="project" value="InterPro"/>
</dbReference>
<dbReference type="GO" id="GO:0005524">
    <property type="term" value="F:ATP binding"/>
    <property type="evidence" value="ECO:0007669"/>
    <property type="project" value="InterPro"/>
</dbReference>
<sequence>MSDWKIFHGNQDPHDDIQRLLEIEAPGWRKFSGVSKQNQPIYEGEYWEELQKIAQGKVQDIERGKNFKIRQNQSEVVDAVNAALYLRRPLLVTGKPGSGKTTLAYAIAYELKLGSVLLWPITTRSNLQEGLYQYDAIARLQDAQLSQTDPQNLSYRDIGQYIQLGPLGTAFLPCQFPRVLLIDEIDKSDINLPNDLLNLLEEGKYPIRELERLAKQRNQEQQNNKVQIVQSYDGLEVKIYEGKVQCQAFPLIIMTSNGERDFPPAFLRRCVQVQMPEPTQEDLQEIVESHLGLEAVEQFKAIIAEFADKNETEEGNLATDQLLNTIYLLTQSADKKRITELLFNSLERGVGG</sequence>
<name>A0AAP5I430_9CYAN</name>
<dbReference type="RefSeq" id="WP_208343276.1">
    <property type="nucleotide sequence ID" value="NZ_CAWQFN010000279.1"/>
</dbReference>
<dbReference type="InterPro" id="IPR011704">
    <property type="entry name" value="ATPase_dyneun-rel_AAA"/>
</dbReference>
<dbReference type="SUPFAM" id="SSF52540">
    <property type="entry name" value="P-loop containing nucleoside triphosphate hydrolases"/>
    <property type="match status" value="1"/>
</dbReference>
<dbReference type="InterPro" id="IPR027417">
    <property type="entry name" value="P-loop_NTPase"/>
</dbReference>
<reference evidence="3" key="1">
    <citation type="journal article" date="2021" name="Science">
        <title>Hunting the eagle killer: A cyanobacterial neurotoxin causes vacuolar myelinopathy.</title>
        <authorList>
            <person name="Breinlinger S."/>
            <person name="Phillips T.J."/>
            <person name="Haram B.N."/>
            <person name="Mares J."/>
            <person name="Martinez Yerena J.A."/>
            <person name="Hrouzek P."/>
            <person name="Sobotka R."/>
            <person name="Henderson W.M."/>
            <person name="Schmieder P."/>
            <person name="Williams S.M."/>
            <person name="Lauderdale J.D."/>
            <person name="Wilde H.D."/>
            <person name="Gerrin W."/>
            <person name="Kust A."/>
            <person name="Washington J.W."/>
            <person name="Wagner C."/>
            <person name="Geier B."/>
            <person name="Liebeke M."/>
            <person name="Enke H."/>
            <person name="Niedermeyer T.H.J."/>
            <person name="Wilde S.B."/>
        </authorList>
    </citation>
    <scope>NUCLEOTIDE SEQUENCE [LARGE SCALE GENOMIC DNA]</scope>
    <source>
        <strain evidence="3">Thurmond2011</strain>
    </source>
</reference>
<dbReference type="Gene3D" id="3.40.50.300">
    <property type="entry name" value="P-loop containing nucleotide triphosphate hydrolases"/>
    <property type="match status" value="1"/>
</dbReference>
<dbReference type="Pfam" id="PF07728">
    <property type="entry name" value="AAA_5"/>
    <property type="match status" value="1"/>
</dbReference>
<gene>
    <name evidence="2" type="ORF">G7B40_007210</name>
</gene>
<evidence type="ECO:0000313" key="3">
    <source>
        <dbReference type="Proteomes" id="UP000667802"/>
    </source>
</evidence>
<dbReference type="EMBL" id="JAALHA020000002">
    <property type="protein sequence ID" value="MDR9894361.1"/>
    <property type="molecule type" value="Genomic_DNA"/>
</dbReference>
<dbReference type="InterPro" id="IPR003593">
    <property type="entry name" value="AAA+_ATPase"/>
</dbReference>
<dbReference type="Proteomes" id="UP000667802">
    <property type="component" value="Unassembled WGS sequence"/>
</dbReference>
<proteinExistence type="predicted"/>
<accession>A0AAP5I430</accession>
<dbReference type="CDD" id="cd00009">
    <property type="entry name" value="AAA"/>
    <property type="match status" value="1"/>
</dbReference>